<evidence type="ECO:0008006" key="3">
    <source>
        <dbReference type="Google" id="ProtNLM"/>
    </source>
</evidence>
<dbReference type="InterPro" id="IPR035994">
    <property type="entry name" value="Nucleoside_phosphorylase_sf"/>
</dbReference>
<dbReference type="PANTHER" id="PTHR46832:SF1">
    <property type="entry name" value="5'-METHYLTHIOADENOSINE_S-ADENOSYLHOMOCYSTEINE NUCLEOSIDASE"/>
    <property type="match status" value="1"/>
</dbReference>
<proteinExistence type="predicted"/>
<dbReference type="GO" id="GO:0019284">
    <property type="term" value="P:L-methionine salvage from S-adenosylmethionine"/>
    <property type="evidence" value="ECO:0007669"/>
    <property type="project" value="TreeGrafter"/>
</dbReference>
<protein>
    <recommendedName>
        <fullName evidence="3">Nucleoside phosphorylase domain-containing protein</fullName>
    </recommendedName>
</protein>
<evidence type="ECO:0000313" key="1">
    <source>
        <dbReference type="EMBL" id="UUC19563.1"/>
    </source>
</evidence>
<dbReference type="SUPFAM" id="SSF53167">
    <property type="entry name" value="Purine and uridine phosphorylases"/>
    <property type="match status" value="1"/>
</dbReference>
<dbReference type="GO" id="GO:0009116">
    <property type="term" value="P:nucleoside metabolic process"/>
    <property type="evidence" value="ECO:0007669"/>
    <property type="project" value="InterPro"/>
</dbReference>
<dbReference type="GO" id="GO:0008782">
    <property type="term" value="F:adenosylhomocysteine nucleosidase activity"/>
    <property type="evidence" value="ECO:0007669"/>
    <property type="project" value="TreeGrafter"/>
</dbReference>
<dbReference type="AlphaFoldDB" id="A0AAJ5IN42"/>
<reference evidence="1" key="1">
    <citation type="submission" date="2022-07" db="EMBL/GenBank/DDBJ databases">
        <title>Complete genome of MD9.</title>
        <authorList>
            <person name="Cao G."/>
        </authorList>
    </citation>
    <scope>NUCLEOTIDE SEQUENCE</scope>
    <source>
        <strain evidence="1">MD9</strain>
    </source>
</reference>
<name>A0AAJ5IN42_9PSED</name>
<dbReference type="RefSeq" id="WP_150124433.1">
    <property type="nucleotide sequence ID" value="NZ_CP101700.1"/>
</dbReference>
<dbReference type="Proteomes" id="UP001058744">
    <property type="component" value="Chromosome"/>
</dbReference>
<evidence type="ECO:0000313" key="2">
    <source>
        <dbReference type="Proteomes" id="UP001058744"/>
    </source>
</evidence>
<organism evidence="1 2">
    <name type="scientific">Pseudomonas asiatica</name>
    <dbReference type="NCBI Taxonomy" id="2219225"/>
    <lineage>
        <taxon>Bacteria</taxon>
        <taxon>Pseudomonadati</taxon>
        <taxon>Pseudomonadota</taxon>
        <taxon>Gammaproteobacteria</taxon>
        <taxon>Pseudomonadales</taxon>
        <taxon>Pseudomonadaceae</taxon>
        <taxon>Pseudomonas</taxon>
    </lineage>
</organism>
<gene>
    <name evidence="1" type="ORF">NOV18_03385</name>
</gene>
<accession>A0AAJ5IN42</accession>
<dbReference type="PANTHER" id="PTHR46832">
    <property type="entry name" value="5'-METHYLTHIOADENOSINE/S-ADENOSYLHOMOCYSTEINE NUCLEOSIDASE"/>
    <property type="match status" value="1"/>
</dbReference>
<dbReference type="GO" id="GO:0008930">
    <property type="term" value="F:methylthioadenosine nucleosidase activity"/>
    <property type="evidence" value="ECO:0007669"/>
    <property type="project" value="TreeGrafter"/>
</dbReference>
<dbReference type="EMBL" id="CP101700">
    <property type="protein sequence ID" value="UUC19563.1"/>
    <property type="molecule type" value="Genomic_DNA"/>
</dbReference>
<sequence length="496" mass="54870">MNQISINLHKAALDNNYILLLTSNEKEKKAINELIEDTCSANLAGPSRGCYVGKIGDMFVIHISGTCGISQKDSIARIAASFLEKAENPKPKLIALIGFCWGDPQKVKIGQTLICTTIHSINKQISTPERIEYKSTIFNSPLSVSIDSLYEAIEGGSTFKFSSMVSLETLLTSTTERDNIIDQFPTVDGGEMEAFGLIPSITGIPWLIVKTVSDYGCDSFERDMQSATAKTSANLAPKILNAICNTNNFYFSQSSNECLALLDAMLGNSITFYLSDFNSDNLNDILNDKYGPIIQHKLSSYCSEDEYDTEFSFTMCDLLLELVQNAFKHNGSTKLTLTFNQTSIILSGDNNAYDATQIPGNKGGAQAWGTFNKNYIAPGNALYEAKNKNHKFSLLKINTKLRETKISCTAKIKSSTIGSSFHSESGVLVFDTSCNSIYVDSSRVYMRSRALSIVADIQKWLSKGLVIYLTCRTQEEVRRYKEYLADDTGRLRVFVS</sequence>
<dbReference type="GO" id="GO:0005829">
    <property type="term" value="C:cytosol"/>
    <property type="evidence" value="ECO:0007669"/>
    <property type="project" value="TreeGrafter"/>
</dbReference>
<dbReference type="Gene3D" id="3.40.50.1580">
    <property type="entry name" value="Nucleoside phosphorylase domain"/>
    <property type="match status" value="1"/>
</dbReference>